<keyword evidence="2" id="KW-1185">Reference proteome</keyword>
<reference evidence="1" key="1">
    <citation type="journal article" date="2023" name="Mol. Ecol. Resour.">
        <title>Chromosome-level genome assembly of a triploid poplar Populus alba 'Berolinensis'.</title>
        <authorList>
            <person name="Chen S."/>
            <person name="Yu Y."/>
            <person name="Wang X."/>
            <person name="Wang S."/>
            <person name="Zhang T."/>
            <person name="Zhou Y."/>
            <person name="He R."/>
            <person name="Meng N."/>
            <person name="Wang Y."/>
            <person name="Liu W."/>
            <person name="Liu Z."/>
            <person name="Liu J."/>
            <person name="Guo Q."/>
            <person name="Huang H."/>
            <person name="Sederoff R.R."/>
            <person name="Wang G."/>
            <person name="Qu G."/>
            <person name="Chen S."/>
        </authorList>
    </citation>
    <scope>NUCLEOTIDE SEQUENCE</scope>
    <source>
        <strain evidence="1">SC-2020</strain>
    </source>
</reference>
<comment type="caution">
    <text evidence="1">The sequence shown here is derived from an EMBL/GenBank/DDBJ whole genome shotgun (WGS) entry which is preliminary data.</text>
</comment>
<gene>
    <name evidence="1" type="ORF">NC653_016650</name>
</gene>
<accession>A0AAD6QNI9</accession>
<dbReference type="AlphaFoldDB" id="A0AAD6QNI9"/>
<evidence type="ECO:0000313" key="2">
    <source>
        <dbReference type="Proteomes" id="UP001164929"/>
    </source>
</evidence>
<name>A0AAD6QNI9_9ROSI</name>
<evidence type="ECO:0000313" key="1">
    <source>
        <dbReference type="EMBL" id="KAJ6993579.1"/>
    </source>
</evidence>
<sequence length="68" mass="7652">MMKERLRSQMVLGCQRSNAIRRACSVKLEGEFNSASTPGEMLCSKWGFCPKKKVAEVSLCLSRGLKER</sequence>
<dbReference type="Proteomes" id="UP001164929">
    <property type="component" value="Chromosome 6"/>
</dbReference>
<organism evidence="1 2">
    <name type="scientific">Populus alba x Populus x berolinensis</name>
    <dbReference type="NCBI Taxonomy" id="444605"/>
    <lineage>
        <taxon>Eukaryota</taxon>
        <taxon>Viridiplantae</taxon>
        <taxon>Streptophyta</taxon>
        <taxon>Embryophyta</taxon>
        <taxon>Tracheophyta</taxon>
        <taxon>Spermatophyta</taxon>
        <taxon>Magnoliopsida</taxon>
        <taxon>eudicotyledons</taxon>
        <taxon>Gunneridae</taxon>
        <taxon>Pentapetalae</taxon>
        <taxon>rosids</taxon>
        <taxon>fabids</taxon>
        <taxon>Malpighiales</taxon>
        <taxon>Salicaceae</taxon>
        <taxon>Saliceae</taxon>
        <taxon>Populus</taxon>
    </lineage>
</organism>
<protein>
    <submittedName>
        <fullName evidence="1">Uncharacterized protein</fullName>
    </submittedName>
</protein>
<dbReference type="EMBL" id="JAQIZT010000006">
    <property type="protein sequence ID" value="KAJ6993579.1"/>
    <property type="molecule type" value="Genomic_DNA"/>
</dbReference>
<proteinExistence type="predicted"/>